<dbReference type="InterPro" id="IPR037238">
    <property type="entry name" value="YbiA-like_sf"/>
</dbReference>
<accession>A0A6G1ILZ5</accession>
<dbReference type="EMBL" id="MU005607">
    <property type="protein sequence ID" value="KAF2679010.1"/>
    <property type="molecule type" value="Genomic_DNA"/>
</dbReference>
<dbReference type="SUPFAM" id="SSF143990">
    <property type="entry name" value="YbiA-like"/>
    <property type="match status" value="1"/>
</dbReference>
<dbReference type="AlphaFoldDB" id="A0A6G1ILZ5"/>
<feature type="non-terminal residue" evidence="2">
    <location>
        <position position="182"/>
    </location>
</feature>
<dbReference type="NCBIfam" id="TIGR02464">
    <property type="entry name" value="ribofla_fusion"/>
    <property type="match status" value="1"/>
</dbReference>
<name>A0A6G1ILZ5_9PLEO</name>
<dbReference type="Proteomes" id="UP000799291">
    <property type="component" value="Unassembled WGS sequence"/>
</dbReference>
<sequence>MPKRKPHLDGRSKKPSAATTDPETIFFYLPNEQPYGVFCQWHPSPITLPTASLHFLGVQSPATTTTTITTTTTAAAILGKYDPDMTFICAEQVYMFAKALFFGGAWTCTRILATSDPKEQKKLGQRVEGLNEWKWTQVKSRVVRVGNWYKFRGKGRLRDVLLGTGEKESAEANRSNRVWGIG</sequence>
<dbReference type="Pfam" id="PF08719">
    <property type="entry name" value="NADAR"/>
    <property type="match status" value="1"/>
</dbReference>
<protein>
    <recommendedName>
        <fullName evidence="1">NADAR domain-containing protein</fullName>
    </recommendedName>
</protein>
<proteinExistence type="predicted"/>
<dbReference type="InterPro" id="IPR012816">
    <property type="entry name" value="NADAR"/>
</dbReference>
<reference evidence="2" key="1">
    <citation type="journal article" date="2020" name="Stud. Mycol.">
        <title>101 Dothideomycetes genomes: a test case for predicting lifestyles and emergence of pathogens.</title>
        <authorList>
            <person name="Haridas S."/>
            <person name="Albert R."/>
            <person name="Binder M."/>
            <person name="Bloem J."/>
            <person name="Labutti K."/>
            <person name="Salamov A."/>
            <person name="Andreopoulos B."/>
            <person name="Baker S."/>
            <person name="Barry K."/>
            <person name="Bills G."/>
            <person name="Bluhm B."/>
            <person name="Cannon C."/>
            <person name="Castanera R."/>
            <person name="Culley D."/>
            <person name="Daum C."/>
            <person name="Ezra D."/>
            <person name="Gonzalez J."/>
            <person name="Henrissat B."/>
            <person name="Kuo A."/>
            <person name="Liang C."/>
            <person name="Lipzen A."/>
            <person name="Lutzoni F."/>
            <person name="Magnuson J."/>
            <person name="Mondo S."/>
            <person name="Nolan M."/>
            <person name="Ohm R."/>
            <person name="Pangilinan J."/>
            <person name="Park H.-J."/>
            <person name="Ramirez L."/>
            <person name="Alfaro M."/>
            <person name="Sun H."/>
            <person name="Tritt A."/>
            <person name="Yoshinaga Y."/>
            <person name="Zwiers L.-H."/>
            <person name="Turgeon B."/>
            <person name="Goodwin S."/>
            <person name="Spatafora J."/>
            <person name="Crous P."/>
            <person name="Grigoriev I."/>
        </authorList>
    </citation>
    <scope>NUCLEOTIDE SEQUENCE</scope>
    <source>
        <strain evidence="2">CBS 122367</strain>
    </source>
</reference>
<dbReference type="CDD" id="cd15457">
    <property type="entry name" value="NADAR"/>
    <property type="match status" value="1"/>
</dbReference>
<gene>
    <name evidence="2" type="ORF">K458DRAFT_265379</name>
</gene>
<evidence type="ECO:0000313" key="2">
    <source>
        <dbReference type="EMBL" id="KAF2679010.1"/>
    </source>
</evidence>
<dbReference type="Gene3D" id="1.10.357.40">
    <property type="entry name" value="YbiA-like"/>
    <property type="match status" value="1"/>
</dbReference>
<evidence type="ECO:0000259" key="1">
    <source>
        <dbReference type="Pfam" id="PF08719"/>
    </source>
</evidence>
<evidence type="ECO:0000313" key="3">
    <source>
        <dbReference type="Proteomes" id="UP000799291"/>
    </source>
</evidence>
<organism evidence="2 3">
    <name type="scientific">Lentithecium fluviatile CBS 122367</name>
    <dbReference type="NCBI Taxonomy" id="1168545"/>
    <lineage>
        <taxon>Eukaryota</taxon>
        <taxon>Fungi</taxon>
        <taxon>Dikarya</taxon>
        <taxon>Ascomycota</taxon>
        <taxon>Pezizomycotina</taxon>
        <taxon>Dothideomycetes</taxon>
        <taxon>Pleosporomycetidae</taxon>
        <taxon>Pleosporales</taxon>
        <taxon>Massarineae</taxon>
        <taxon>Lentitheciaceae</taxon>
        <taxon>Lentithecium</taxon>
    </lineage>
</organism>
<keyword evidence="3" id="KW-1185">Reference proteome</keyword>
<feature type="domain" description="NADAR" evidence="1">
    <location>
        <begin position="26"/>
        <end position="182"/>
    </location>
</feature>
<dbReference type="OrthoDB" id="206452at2759"/>